<evidence type="ECO:0000313" key="2">
    <source>
        <dbReference type="Proteomes" id="UP001356427"/>
    </source>
</evidence>
<dbReference type="EMBL" id="JAGTTL010000017">
    <property type="protein sequence ID" value="KAK6309650.1"/>
    <property type="molecule type" value="Genomic_DNA"/>
</dbReference>
<keyword evidence="2" id="KW-1185">Reference proteome</keyword>
<evidence type="ECO:0000313" key="1">
    <source>
        <dbReference type="EMBL" id="KAK6309650.1"/>
    </source>
</evidence>
<organism evidence="1 2">
    <name type="scientific">Coregonus suidteri</name>
    <dbReference type="NCBI Taxonomy" id="861788"/>
    <lineage>
        <taxon>Eukaryota</taxon>
        <taxon>Metazoa</taxon>
        <taxon>Chordata</taxon>
        <taxon>Craniata</taxon>
        <taxon>Vertebrata</taxon>
        <taxon>Euteleostomi</taxon>
        <taxon>Actinopterygii</taxon>
        <taxon>Neopterygii</taxon>
        <taxon>Teleostei</taxon>
        <taxon>Protacanthopterygii</taxon>
        <taxon>Salmoniformes</taxon>
        <taxon>Salmonidae</taxon>
        <taxon>Coregoninae</taxon>
        <taxon>Coregonus</taxon>
    </lineage>
</organism>
<gene>
    <name evidence="1" type="ORF">J4Q44_G00195310</name>
</gene>
<comment type="caution">
    <text evidence="1">The sequence shown here is derived from an EMBL/GenBank/DDBJ whole genome shotgun (WGS) entry which is preliminary data.</text>
</comment>
<sequence length="157" mass="17468">MLHGRQLLMCSEGPPWFKPRLVQGEGRKQDCYIYIVIKGLCGGYAKPCRGIHVTDNWLDFLFSCCCDVIRCRMSGCAGGSDAHVGLCMQSAARTHHSELHLTACQAGGEKQDRTHKKPDRLDFHKPSVTCIHPIEKGKEGEIFRCGRPPSKHACMEG</sequence>
<accession>A0AAN8QN33</accession>
<proteinExistence type="predicted"/>
<protein>
    <submittedName>
        <fullName evidence="1">Uncharacterized protein</fullName>
    </submittedName>
</protein>
<dbReference type="Proteomes" id="UP001356427">
    <property type="component" value="Unassembled WGS sequence"/>
</dbReference>
<dbReference type="AlphaFoldDB" id="A0AAN8QN33"/>
<reference evidence="1 2" key="1">
    <citation type="submission" date="2021-04" db="EMBL/GenBank/DDBJ databases">
        <authorList>
            <person name="De Guttry C."/>
            <person name="Zahm M."/>
            <person name="Klopp C."/>
            <person name="Cabau C."/>
            <person name="Louis A."/>
            <person name="Berthelot C."/>
            <person name="Parey E."/>
            <person name="Roest Crollius H."/>
            <person name="Montfort J."/>
            <person name="Robinson-Rechavi M."/>
            <person name="Bucao C."/>
            <person name="Bouchez O."/>
            <person name="Gislard M."/>
            <person name="Lluch J."/>
            <person name="Milhes M."/>
            <person name="Lampietro C."/>
            <person name="Lopez Roques C."/>
            <person name="Donnadieu C."/>
            <person name="Braasch I."/>
            <person name="Desvignes T."/>
            <person name="Postlethwait J."/>
            <person name="Bobe J."/>
            <person name="Wedekind C."/>
            <person name="Guiguen Y."/>
        </authorList>
    </citation>
    <scope>NUCLEOTIDE SEQUENCE [LARGE SCALE GENOMIC DNA]</scope>
    <source>
        <strain evidence="1">Cs_M1</strain>
        <tissue evidence="1">Blood</tissue>
    </source>
</reference>
<name>A0AAN8QN33_9TELE</name>